<keyword evidence="3" id="KW-1185">Reference proteome</keyword>
<protein>
    <submittedName>
        <fullName evidence="2">Uncharacterized protein</fullName>
    </submittedName>
</protein>
<comment type="caution">
    <text evidence="2">The sequence shown here is derived from an EMBL/GenBank/DDBJ whole genome shotgun (WGS) entry which is preliminary data.</text>
</comment>
<dbReference type="EMBL" id="BAAAJX010000003">
    <property type="protein sequence ID" value="GAA1492626.1"/>
    <property type="molecule type" value="Genomic_DNA"/>
</dbReference>
<accession>A0ABP4K1I4</accession>
<evidence type="ECO:0000256" key="1">
    <source>
        <dbReference type="SAM" id="MobiDB-lite"/>
    </source>
</evidence>
<gene>
    <name evidence="2" type="ORF">GCM10009627_09720</name>
</gene>
<organism evidence="2 3">
    <name type="scientific">Curtobacterium herbarum</name>
    <dbReference type="NCBI Taxonomy" id="150122"/>
    <lineage>
        <taxon>Bacteria</taxon>
        <taxon>Bacillati</taxon>
        <taxon>Actinomycetota</taxon>
        <taxon>Actinomycetes</taxon>
        <taxon>Micrococcales</taxon>
        <taxon>Microbacteriaceae</taxon>
        <taxon>Curtobacterium</taxon>
    </lineage>
</organism>
<proteinExistence type="predicted"/>
<feature type="compositionally biased region" description="Polar residues" evidence="1">
    <location>
        <begin position="1"/>
        <end position="15"/>
    </location>
</feature>
<evidence type="ECO:0000313" key="3">
    <source>
        <dbReference type="Proteomes" id="UP001501742"/>
    </source>
</evidence>
<dbReference type="Proteomes" id="UP001501742">
    <property type="component" value="Unassembled WGS sequence"/>
</dbReference>
<feature type="region of interest" description="Disordered" evidence="1">
    <location>
        <begin position="1"/>
        <end position="105"/>
    </location>
</feature>
<sequence>MIVPSMSHSTASGSTLVGWAGAGGCSVTGDESTGGTVRGAPAPQACPSSGQDTPLTPADRSRTVGLEARTRQDVTGRRRRAGASEARRRQPRGGRRVDGGTIVDA</sequence>
<reference evidence="3" key="1">
    <citation type="journal article" date="2019" name="Int. J. Syst. Evol. Microbiol.">
        <title>The Global Catalogue of Microorganisms (GCM) 10K type strain sequencing project: providing services to taxonomists for standard genome sequencing and annotation.</title>
        <authorList>
            <consortium name="The Broad Institute Genomics Platform"/>
            <consortium name="The Broad Institute Genome Sequencing Center for Infectious Disease"/>
            <person name="Wu L."/>
            <person name="Ma J."/>
        </authorList>
    </citation>
    <scope>NUCLEOTIDE SEQUENCE [LARGE SCALE GENOMIC DNA]</scope>
    <source>
        <strain evidence="3">JCM 12140</strain>
    </source>
</reference>
<evidence type="ECO:0000313" key="2">
    <source>
        <dbReference type="EMBL" id="GAA1492626.1"/>
    </source>
</evidence>
<name>A0ABP4K1I4_9MICO</name>